<dbReference type="AlphaFoldDB" id="A0A0G0PTB8"/>
<dbReference type="Proteomes" id="UP000034137">
    <property type="component" value="Unassembled WGS sequence"/>
</dbReference>
<sequence>MKKEIYHIQKEKVKIFLFLLLCLFSVIKSINAVESPDAIAIRIEQNPNHYSPTRWYRENIKIQGSP</sequence>
<protein>
    <submittedName>
        <fullName evidence="1">Uncharacterized protein</fullName>
    </submittedName>
</protein>
<evidence type="ECO:0000313" key="2">
    <source>
        <dbReference type="Proteomes" id="UP000034137"/>
    </source>
</evidence>
<evidence type="ECO:0000313" key="1">
    <source>
        <dbReference type="EMBL" id="KKR31133.1"/>
    </source>
</evidence>
<name>A0A0G0PTB8_9BACT</name>
<proteinExistence type="predicted"/>
<reference evidence="1 2" key="1">
    <citation type="journal article" date="2015" name="Nature">
        <title>rRNA introns, odd ribosomes, and small enigmatic genomes across a large radiation of phyla.</title>
        <authorList>
            <person name="Brown C.T."/>
            <person name="Hug L.A."/>
            <person name="Thomas B.C."/>
            <person name="Sharon I."/>
            <person name="Castelle C.J."/>
            <person name="Singh A."/>
            <person name="Wilkins M.J."/>
            <person name="Williams K.H."/>
            <person name="Banfield J.F."/>
        </authorList>
    </citation>
    <scope>NUCLEOTIDE SEQUENCE [LARGE SCALE GENOMIC DNA]</scope>
</reference>
<feature type="non-terminal residue" evidence="1">
    <location>
        <position position="66"/>
    </location>
</feature>
<accession>A0A0G0PTB8</accession>
<dbReference type="EMBL" id="LBXO01000072">
    <property type="protein sequence ID" value="KKR31133.1"/>
    <property type="molecule type" value="Genomic_DNA"/>
</dbReference>
<gene>
    <name evidence="1" type="ORF">UT64_C0072G0001</name>
</gene>
<comment type="caution">
    <text evidence="1">The sequence shown here is derived from an EMBL/GenBank/DDBJ whole genome shotgun (WGS) entry which is preliminary data.</text>
</comment>
<organism evidence="1 2">
    <name type="scientific">Candidatus Falkowbacteria bacterium GW2011_GWF2_39_8</name>
    <dbReference type="NCBI Taxonomy" id="1618642"/>
    <lineage>
        <taxon>Bacteria</taxon>
        <taxon>Candidatus Falkowiibacteriota</taxon>
    </lineage>
</organism>